<dbReference type="STRING" id="6689.A0A423SSD1"/>
<dbReference type="Proteomes" id="UP000283509">
    <property type="component" value="Unassembled WGS sequence"/>
</dbReference>
<feature type="region of interest" description="Disordered" evidence="2">
    <location>
        <begin position="117"/>
        <end position="136"/>
    </location>
</feature>
<dbReference type="Gene3D" id="3.40.50.1910">
    <property type="match status" value="1"/>
</dbReference>
<accession>A0A423SSD1</accession>
<dbReference type="Gene3D" id="3.40.50.2060">
    <property type="match status" value="1"/>
</dbReference>
<dbReference type="InterPro" id="IPR043127">
    <property type="entry name" value="Sec-1-like_dom3a"/>
</dbReference>
<dbReference type="AlphaFoldDB" id="A0A423SSD1"/>
<dbReference type="EMBL" id="QCYY01002845">
    <property type="protein sequence ID" value="ROT67130.1"/>
    <property type="molecule type" value="Genomic_DNA"/>
</dbReference>
<name>A0A423SSD1_PENVA</name>
<dbReference type="PANTHER" id="PTHR11679">
    <property type="entry name" value="VESICLE PROTEIN SORTING-ASSOCIATED"/>
    <property type="match status" value="1"/>
</dbReference>
<organism evidence="3 4">
    <name type="scientific">Penaeus vannamei</name>
    <name type="common">Whiteleg shrimp</name>
    <name type="synonym">Litopenaeus vannamei</name>
    <dbReference type="NCBI Taxonomy" id="6689"/>
    <lineage>
        <taxon>Eukaryota</taxon>
        <taxon>Metazoa</taxon>
        <taxon>Ecdysozoa</taxon>
        <taxon>Arthropoda</taxon>
        <taxon>Crustacea</taxon>
        <taxon>Multicrustacea</taxon>
        <taxon>Malacostraca</taxon>
        <taxon>Eumalacostraca</taxon>
        <taxon>Eucarida</taxon>
        <taxon>Decapoda</taxon>
        <taxon>Dendrobranchiata</taxon>
        <taxon>Penaeoidea</taxon>
        <taxon>Penaeidae</taxon>
        <taxon>Penaeus</taxon>
    </lineage>
</organism>
<sequence>MSRTGSLGLDLEILRRLNRDRLVRVLEDAPGSKDLVIDSELLKMLDRIAGATLLRSHGVEKMHKLQRVPPPVQCGQRVYIVRPALVTVKYIADHVHEDARTHPDLSFAVHATQNVLQQRGSRPHSPTKPISPPHRPVLTQHQDAFLARLLRVRGARALNTLQGLFGAFPNESPKKALQLPEIGHLFVFDRDADLVTPLLSQLTYEGALDEHFGIRAGVVELPKEVAGPDAPTKLPINARDTIYDNIRNRHFAGVSGYLITRAHEV</sequence>
<dbReference type="SUPFAM" id="SSF56815">
    <property type="entry name" value="Sec1/munc18-like (SM) proteins"/>
    <property type="match status" value="1"/>
</dbReference>
<proteinExistence type="inferred from homology"/>
<protein>
    <submittedName>
        <fullName evidence="3">Putative vacuolar protein sorting-associated protein 33B-like</fullName>
    </submittedName>
</protein>
<comment type="similarity">
    <text evidence="1">Belongs to the STXBP/unc-18/SEC1 family.</text>
</comment>
<dbReference type="OrthoDB" id="10262528at2759"/>
<evidence type="ECO:0000313" key="3">
    <source>
        <dbReference type="EMBL" id="ROT67130.1"/>
    </source>
</evidence>
<comment type="caution">
    <text evidence="3">The sequence shown here is derived from an EMBL/GenBank/DDBJ whole genome shotgun (WGS) entry which is preliminary data.</text>
</comment>
<keyword evidence="4" id="KW-1185">Reference proteome</keyword>
<dbReference type="InterPro" id="IPR043154">
    <property type="entry name" value="Sec-1-like_dom1"/>
</dbReference>
<dbReference type="InterPro" id="IPR001619">
    <property type="entry name" value="Sec1-like"/>
</dbReference>
<dbReference type="InterPro" id="IPR027482">
    <property type="entry name" value="Sec1-like_dom2"/>
</dbReference>
<dbReference type="Pfam" id="PF00995">
    <property type="entry name" value="Sec1"/>
    <property type="match status" value="1"/>
</dbReference>
<dbReference type="InterPro" id="IPR036045">
    <property type="entry name" value="Sec1-like_sf"/>
</dbReference>
<reference evidence="3 4" key="2">
    <citation type="submission" date="2019-01" db="EMBL/GenBank/DDBJ databases">
        <title>The decoding of complex shrimp genome reveals the adaptation for benthos swimmer, frequently molting mechanism and breeding impact on genome.</title>
        <authorList>
            <person name="Sun Y."/>
            <person name="Gao Y."/>
            <person name="Yu Y."/>
        </authorList>
    </citation>
    <scope>NUCLEOTIDE SEQUENCE [LARGE SCALE GENOMIC DNA]</scope>
    <source>
        <tissue evidence="3">Muscle</tissue>
    </source>
</reference>
<evidence type="ECO:0000256" key="2">
    <source>
        <dbReference type="SAM" id="MobiDB-lite"/>
    </source>
</evidence>
<evidence type="ECO:0000313" key="4">
    <source>
        <dbReference type="Proteomes" id="UP000283509"/>
    </source>
</evidence>
<reference evidence="3 4" key="1">
    <citation type="submission" date="2018-04" db="EMBL/GenBank/DDBJ databases">
        <authorList>
            <person name="Zhang X."/>
            <person name="Yuan J."/>
            <person name="Li F."/>
            <person name="Xiang J."/>
        </authorList>
    </citation>
    <scope>NUCLEOTIDE SEQUENCE [LARGE SCALE GENOMIC DNA]</scope>
    <source>
        <tissue evidence="3">Muscle</tissue>
    </source>
</reference>
<gene>
    <name evidence="3" type="ORF">C7M84_014795</name>
</gene>
<dbReference type="Gene3D" id="3.90.830.10">
    <property type="entry name" value="Syntaxin Binding Protein 1, Chain A, domain 2"/>
    <property type="match status" value="1"/>
</dbReference>
<dbReference type="GO" id="GO:0016192">
    <property type="term" value="P:vesicle-mediated transport"/>
    <property type="evidence" value="ECO:0007669"/>
    <property type="project" value="InterPro"/>
</dbReference>
<evidence type="ECO:0000256" key="1">
    <source>
        <dbReference type="ARBA" id="ARBA00009884"/>
    </source>
</evidence>